<sequence length="138" mass="15307">MPAGGISRTFSLISFVALSCLRSSADTFDRCSSSSLASSSFSPFYLVLSATTPVVNHLVIIYFYVVPLSTSCAEESEIKSREMWIVGLDSRCSTSRARPLLRPLTMYMPSDDLAKFRFWLALAMVTIVKIKQADFITL</sequence>
<feature type="transmembrane region" description="Helical" evidence="1">
    <location>
        <begin position="44"/>
        <end position="65"/>
    </location>
</feature>
<accession>A0AA39UXE5</accession>
<keyword evidence="1" id="KW-1133">Transmembrane helix</keyword>
<evidence type="ECO:0000313" key="3">
    <source>
        <dbReference type="Proteomes" id="UP001175228"/>
    </source>
</evidence>
<organism evidence="2 3">
    <name type="scientific">Armillaria luteobubalina</name>
    <dbReference type="NCBI Taxonomy" id="153913"/>
    <lineage>
        <taxon>Eukaryota</taxon>
        <taxon>Fungi</taxon>
        <taxon>Dikarya</taxon>
        <taxon>Basidiomycota</taxon>
        <taxon>Agaricomycotina</taxon>
        <taxon>Agaricomycetes</taxon>
        <taxon>Agaricomycetidae</taxon>
        <taxon>Agaricales</taxon>
        <taxon>Marasmiineae</taxon>
        <taxon>Physalacriaceae</taxon>
        <taxon>Armillaria</taxon>
    </lineage>
</organism>
<name>A0AA39UXE5_9AGAR</name>
<reference evidence="2" key="1">
    <citation type="submission" date="2023-06" db="EMBL/GenBank/DDBJ databases">
        <authorList>
            <consortium name="Lawrence Berkeley National Laboratory"/>
            <person name="Ahrendt S."/>
            <person name="Sahu N."/>
            <person name="Indic B."/>
            <person name="Wong-Bajracharya J."/>
            <person name="Merenyi Z."/>
            <person name="Ke H.-M."/>
            <person name="Monk M."/>
            <person name="Kocsube S."/>
            <person name="Drula E."/>
            <person name="Lipzen A."/>
            <person name="Balint B."/>
            <person name="Henrissat B."/>
            <person name="Andreopoulos B."/>
            <person name="Martin F.M."/>
            <person name="Harder C.B."/>
            <person name="Rigling D."/>
            <person name="Ford K.L."/>
            <person name="Foster G.D."/>
            <person name="Pangilinan J."/>
            <person name="Papanicolaou A."/>
            <person name="Barry K."/>
            <person name="LaButti K."/>
            <person name="Viragh M."/>
            <person name="Koriabine M."/>
            <person name="Yan M."/>
            <person name="Riley R."/>
            <person name="Champramary S."/>
            <person name="Plett K.L."/>
            <person name="Tsai I.J."/>
            <person name="Slot J."/>
            <person name="Sipos G."/>
            <person name="Plett J."/>
            <person name="Nagy L.G."/>
            <person name="Grigoriev I.V."/>
        </authorList>
    </citation>
    <scope>NUCLEOTIDE SEQUENCE</scope>
    <source>
        <strain evidence="2">HWK02</strain>
    </source>
</reference>
<proteinExistence type="predicted"/>
<keyword evidence="3" id="KW-1185">Reference proteome</keyword>
<dbReference type="Proteomes" id="UP001175228">
    <property type="component" value="Unassembled WGS sequence"/>
</dbReference>
<evidence type="ECO:0000313" key="2">
    <source>
        <dbReference type="EMBL" id="KAK0501794.1"/>
    </source>
</evidence>
<keyword evidence="1" id="KW-0472">Membrane</keyword>
<comment type="caution">
    <text evidence="2">The sequence shown here is derived from an EMBL/GenBank/DDBJ whole genome shotgun (WGS) entry which is preliminary data.</text>
</comment>
<keyword evidence="1" id="KW-0812">Transmembrane</keyword>
<dbReference type="AlphaFoldDB" id="A0AA39UXE5"/>
<dbReference type="EMBL" id="JAUEPU010000006">
    <property type="protein sequence ID" value="KAK0501794.1"/>
    <property type="molecule type" value="Genomic_DNA"/>
</dbReference>
<gene>
    <name evidence="2" type="ORF">EDD18DRAFT_749631</name>
</gene>
<protein>
    <submittedName>
        <fullName evidence="2">Uncharacterized protein</fullName>
    </submittedName>
</protein>
<evidence type="ECO:0000256" key="1">
    <source>
        <dbReference type="SAM" id="Phobius"/>
    </source>
</evidence>